<keyword evidence="1" id="KW-0812">Transmembrane</keyword>
<evidence type="ECO:0000256" key="1">
    <source>
        <dbReference type="SAM" id="Phobius"/>
    </source>
</evidence>
<evidence type="ECO:0000259" key="2">
    <source>
        <dbReference type="Pfam" id="PF14340"/>
    </source>
</evidence>
<proteinExistence type="predicted"/>
<protein>
    <submittedName>
        <fullName evidence="3">DUF4395 domain-containing protein</fullName>
    </submittedName>
</protein>
<dbReference type="Pfam" id="PF14340">
    <property type="entry name" value="DUF4395"/>
    <property type="match status" value="1"/>
</dbReference>
<dbReference type="AlphaFoldDB" id="A0A7C3FXB5"/>
<feature type="transmembrane region" description="Helical" evidence="1">
    <location>
        <begin position="109"/>
        <end position="136"/>
    </location>
</feature>
<dbReference type="InterPro" id="IPR025508">
    <property type="entry name" value="DUF4395"/>
</dbReference>
<comment type="caution">
    <text evidence="3">The sequence shown here is derived from an EMBL/GenBank/DDBJ whole genome shotgun (WGS) entry which is preliminary data.</text>
</comment>
<accession>A0A7C3FXB5</accession>
<evidence type="ECO:0000313" key="3">
    <source>
        <dbReference type="EMBL" id="HFB53550.1"/>
    </source>
</evidence>
<keyword evidence="1" id="KW-1133">Transmembrane helix</keyword>
<reference evidence="3" key="1">
    <citation type="journal article" date="2020" name="mSystems">
        <title>Genome- and Community-Level Interaction Insights into Carbon Utilization and Element Cycling Functions of Hydrothermarchaeota in Hydrothermal Sediment.</title>
        <authorList>
            <person name="Zhou Z."/>
            <person name="Liu Y."/>
            <person name="Xu W."/>
            <person name="Pan J."/>
            <person name="Luo Z.H."/>
            <person name="Li M."/>
        </authorList>
    </citation>
    <scope>NUCLEOTIDE SEQUENCE [LARGE SCALE GENOMIC DNA]</scope>
    <source>
        <strain evidence="3">HyVt-507</strain>
    </source>
</reference>
<gene>
    <name evidence="3" type="ORF">ENJ67_02345</name>
</gene>
<dbReference type="EMBL" id="DRNH01000123">
    <property type="protein sequence ID" value="HFB53550.1"/>
    <property type="molecule type" value="Genomic_DNA"/>
</dbReference>
<keyword evidence="1" id="KW-0472">Membrane</keyword>
<feature type="transmembrane region" description="Helical" evidence="1">
    <location>
        <begin position="21"/>
        <end position="44"/>
    </location>
</feature>
<feature type="domain" description="DUF4395" evidence="2">
    <location>
        <begin position="12"/>
        <end position="140"/>
    </location>
</feature>
<dbReference type="Proteomes" id="UP000886390">
    <property type="component" value="Unassembled WGS sequence"/>
</dbReference>
<name>A0A7C3FXB5_9BACT</name>
<organism evidence="3">
    <name type="scientific">Sulfurimonas autotrophica</name>
    <dbReference type="NCBI Taxonomy" id="202747"/>
    <lineage>
        <taxon>Bacteria</taxon>
        <taxon>Pseudomonadati</taxon>
        <taxon>Campylobacterota</taxon>
        <taxon>Epsilonproteobacteria</taxon>
        <taxon>Campylobacterales</taxon>
        <taxon>Sulfurimonadaceae</taxon>
        <taxon>Sulfurimonas</taxon>
    </lineage>
</organism>
<sequence length="149" mass="17052">MANSCPLNFVKVDSNIARFSSLFVALLVIVYLYTSNVFILYFLAFDFIMKLFLNPGISPIMMLATFLKGVFKIKDKFTDGGAKKLAGFFGLFFVVMLIVAHYLDIWMLSLGIAIIFLSCSLLDFFFNFCIGCKIYYIIKKIYPNFMNNL</sequence>
<feature type="transmembrane region" description="Helical" evidence="1">
    <location>
        <begin position="56"/>
        <end position="73"/>
    </location>
</feature>
<feature type="transmembrane region" description="Helical" evidence="1">
    <location>
        <begin position="85"/>
        <end position="103"/>
    </location>
</feature>